<dbReference type="Pfam" id="PF07857">
    <property type="entry name" value="TMEM144"/>
    <property type="match status" value="1"/>
</dbReference>
<evidence type="ECO:0008006" key="9">
    <source>
        <dbReference type="Google" id="ProtNLM"/>
    </source>
</evidence>
<evidence type="ECO:0000256" key="3">
    <source>
        <dbReference type="ARBA" id="ARBA00022692"/>
    </source>
</evidence>
<gene>
    <name evidence="7" type="ORF">Mgra_00004188</name>
</gene>
<dbReference type="AlphaFoldDB" id="A0A8S9ZSU1"/>
<dbReference type="PANTHER" id="PTHR16119">
    <property type="entry name" value="TRANSMEMBRANE PROTEIN 144"/>
    <property type="match status" value="1"/>
</dbReference>
<dbReference type="GO" id="GO:0016020">
    <property type="term" value="C:membrane"/>
    <property type="evidence" value="ECO:0007669"/>
    <property type="project" value="UniProtKB-SubCell"/>
</dbReference>
<sequence>MSTLTGLIACAVSSICFGSMYVGVRIAGNPGDGIVVQWIYIATGAPPFQPLAMLGGLLWAIGNLTAIPIINTIGLGMGILIWGTVNCVNASLPSSPILNYIGLILVIIGGILFAFVRPKSSSERRDSFIQQPSTNIRREQINNTEENESLVLQRGEDNVNIENVENIRTNSDGLKKRIIAILASIFAGIGYGSTFTPVVYIQDNPQYFKYSSKNAIDYVFSHFTGIYLTSTVVLLIYIAYKQNKPYMDNSLVFPSLLAGVLWAVAMLAWFLANDILSQAITFPINAMLPGLIASLWSVFYFKEVEMEDLKLLITACCVTIFGVTLVGLSKTI</sequence>
<dbReference type="Proteomes" id="UP000605970">
    <property type="component" value="Unassembled WGS sequence"/>
</dbReference>
<comment type="similarity">
    <text evidence="2">Belongs to the TMEM144 family.</text>
</comment>
<evidence type="ECO:0000313" key="8">
    <source>
        <dbReference type="Proteomes" id="UP000605970"/>
    </source>
</evidence>
<feature type="transmembrane region" description="Helical" evidence="6">
    <location>
        <begin position="97"/>
        <end position="116"/>
    </location>
</feature>
<organism evidence="7 8">
    <name type="scientific">Meloidogyne graminicola</name>
    <dbReference type="NCBI Taxonomy" id="189291"/>
    <lineage>
        <taxon>Eukaryota</taxon>
        <taxon>Metazoa</taxon>
        <taxon>Ecdysozoa</taxon>
        <taxon>Nematoda</taxon>
        <taxon>Chromadorea</taxon>
        <taxon>Rhabditida</taxon>
        <taxon>Tylenchina</taxon>
        <taxon>Tylenchomorpha</taxon>
        <taxon>Tylenchoidea</taxon>
        <taxon>Meloidogynidae</taxon>
        <taxon>Meloidogyninae</taxon>
        <taxon>Meloidogyne</taxon>
    </lineage>
</organism>
<evidence type="ECO:0000256" key="6">
    <source>
        <dbReference type="SAM" id="Phobius"/>
    </source>
</evidence>
<dbReference type="InterPro" id="IPR012435">
    <property type="entry name" value="TMEM144"/>
</dbReference>
<comment type="caution">
    <text evidence="7">The sequence shown here is derived from an EMBL/GenBank/DDBJ whole genome shotgun (WGS) entry which is preliminary data.</text>
</comment>
<feature type="transmembrane region" description="Helical" evidence="6">
    <location>
        <begin position="220"/>
        <end position="239"/>
    </location>
</feature>
<keyword evidence="4 6" id="KW-1133">Transmembrane helix</keyword>
<evidence type="ECO:0000256" key="1">
    <source>
        <dbReference type="ARBA" id="ARBA00004141"/>
    </source>
</evidence>
<reference evidence="7" key="1">
    <citation type="journal article" date="2020" name="Ecol. Evol.">
        <title>Genome structure and content of the rice root-knot nematode (Meloidogyne graminicola).</title>
        <authorList>
            <person name="Phan N.T."/>
            <person name="Danchin E.G.J."/>
            <person name="Klopp C."/>
            <person name="Perfus-Barbeoch L."/>
            <person name="Kozlowski D.K."/>
            <person name="Koutsovoulos G.D."/>
            <person name="Lopez-Roques C."/>
            <person name="Bouchez O."/>
            <person name="Zahm M."/>
            <person name="Besnard G."/>
            <person name="Bellafiore S."/>
        </authorList>
    </citation>
    <scope>NUCLEOTIDE SEQUENCE</scope>
    <source>
        <strain evidence="7">VN-18</strain>
    </source>
</reference>
<comment type="subcellular location">
    <subcellularLocation>
        <location evidence="1">Membrane</location>
        <topology evidence="1">Multi-pass membrane protein</topology>
    </subcellularLocation>
</comment>
<dbReference type="PANTHER" id="PTHR16119:SF17">
    <property type="entry name" value="TRANSMEMBRANE PROTEIN 144"/>
    <property type="match status" value="1"/>
</dbReference>
<feature type="transmembrane region" description="Helical" evidence="6">
    <location>
        <begin position="251"/>
        <end position="272"/>
    </location>
</feature>
<protein>
    <recommendedName>
        <fullName evidence="9">Transmembrane protein 144</fullName>
    </recommendedName>
</protein>
<dbReference type="EMBL" id="JABEBT010000030">
    <property type="protein sequence ID" value="KAF7636403.1"/>
    <property type="molecule type" value="Genomic_DNA"/>
</dbReference>
<keyword evidence="8" id="KW-1185">Reference proteome</keyword>
<feature type="transmembrane region" description="Helical" evidence="6">
    <location>
        <begin position="311"/>
        <end position="329"/>
    </location>
</feature>
<keyword evidence="5 6" id="KW-0472">Membrane</keyword>
<feature type="transmembrane region" description="Helical" evidence="6">
    <location>
        <begin position="34"/>
        <end position="59"/>
    </location>
</feature>
<feature type="transmembrane region" description="Helical" evidence="6">
    <location>
        <begin position="278"/>
        <end position="299"/>
    </location>
</feature>
<dbReference type="InterPro" id="IPR010651">
    <property type="entry name" value="Sugar_transport"/>
</dbReference>
<name>A0A8S9ZSU1_9BILA</name>
<evidence type="ECO:0000256" key="4">
    <source>
        <dbReference type="ARBA" id="ARBA00022989"/>
    </source>
</evidence>
<keyword evidence="3 6" id="KW-0812">Transmembrane</keyword>
<accession>A0A8S9ZSU1</accession>
<feature type="transmembrane region" description="Helical" evidence="6">
    <location>
        <begin position="66"/>
        <end position="85"/>
    </location>
</feature>
<evidence type="ECO:0000313" key="7">
    <source>
        <dbReference type="EMBL" id="KAF7636403.1"/>
    </source>
</evidence>
<proteinExistence type="inferred from homology"/>
<evidence type="ECO:0000256" key="2">
    <source>
        <dbReference type="ARBA" id="ARBA00005731"/>
    </source>
</evidence>
<dbReference type="GO" id="GO:0015144">
    <property type="term" value="F:carbohydrate transmembrane transporter activity"/>
    <property type="evidence" value="ECO:0007669"/>
    <property type="project" value="InterPro"/>
</dbReference>
<feature type="transmembrane region" description="Helical" evidence="6">
    <location>
        <begin position="178"/>
        <end position="200"/>
    </location>
</feature>
<dbReference type="OrthoDB" id="426527at2759"/>
<evidence type="ECO:0000256" key="5">
    <source>
        <dbReference type="ARBA" id="ARBA00023136"/>
    </source>
</evidence>